<dbReference type="EMBL" id="JAURVH010001520">
    <property type="protein sequence ID" value="KAK5925343.1"/>
    <property type="molecule type" value="Genomic_DNA"/>
</dbReference>
<dbReference type="AlphaFoldDB" id="A0AAN8HRN5"/>
<keyword evidence="3" id="KW-1185">Reference proteome</keyword>
<organism evidence="2 3">
    <name type="scientific">Champsocephalus gunnari</name>
    <name type="common">Mackerel icefish</name>
    <dbReference type="NCBI Taxonomy" id="52237"/>
    <lineage>
        <taxon>Eukaryota</taxon>
        <taxon>Metazoa</taxon>
        <taxon>Chordata</taxon>
        <taxon>Craniata</taxon>
        <taxon>Vertebrata</taxon>
        <taxon>Euteleostomi</taxon>
        <taxon>Actinopterygii</taxon>
        <taxon>Neopterygii</taxon>
        <taxon>Teleostei</taxon>
        <taxon>Neoteleostei</taxon>
        <taxon>Acanthomorphata</taxon>
        <taxon>Eupercaria</taxon>
        <taxon>Perciformes</taxon>
        <taxon>Notothenioidei</taxon>
        <taxon>Channichthyidae</taxon>
        <taxon>Champsocephalus</taxon>
    </lineage>
</organism>
<proteinExistence type="predicted"/>
<accession>A0AAN8HRN5</accession>
<gene>
    <name evidence="2" type="ORF">CgunFtcFv8_017874</name>
</gene>
<evidence type="ECO:0000313" key="3">
    <source>
        <dbReference type="Proteomes" id="UP001331515"/>
    </source>
</evidence>
<dbReference type="Proteomes" id="UP001331515">
    <property type="component" value="Unassembled WGS sequence"/>
</dbReference>
<evidence type="ECO:0000313" key="2">
    <source>
        <dbReference type="EMBL" id="KAK5925343.1"/>
    </source>
</evidence>
<name>A0AAN8HRN5_CHAGU</name>
<feature type="region of interest" description="Disordered" evidence="1">
    <location>
        <begin position="82"/>
        <end position="104"/>
    </location>
</feature>
<protein>
    <submittedName>
        <fullName evidence="2">Uncharacterized protein</fullName>
    </submittedName>
</protein>
<reference evidence="2 3" key="1">
    <citation type="journal article" date="2023" name="Mol. Biol. Evol.">
        <title>Genomics of Secondarily Temperate Adaptation in the Only Non-Antarctic Icefish.</title>
        <authorList>
            <person name="Rivera-Colon A.G."/>
            <person name="Rayamajhi N."/>
            <person name="Minhas B.F."/>
            <person name="Madrigal G."/>
            <person name="Bilyk K.T."/>
            <person name="Yoon V."/>
            <person name="Hune M."/>
            <person name="Gregory S."/>
            <person name="Cheng C.H.C."/>
            <person name="Catchen J.M."/>
        </authorList>
    </citation>
    <scope>NUCLEOTIDE SEQUENCE [LARGE SCALE GENOMIC DNA]</scope>
    <source>
        <tissue evidence="2">White muscle</tissue>
    </source>
</reference>
<sequence>MISAASRKIGSATSAAIRHFSLIPATRAVVLLRLHIPHSPDISACWLSKVSQTLKDDFHCIPQAVFQTSTRNPPPPLRLLLPTQGQAQPSPFQPDLTTYRHHQV</sequence>
<comment type="caution">
    <text evidence="2">The sequence shown here is derived from an EMBL/GenBank/DDBJ whole genome shotgun (WGS) entry which is preliminary data.</text>
</comment>
<evidence type="ECO:0000256" key="1">
    <source>
        <dbReference type="SAM" id="MobiDB-lite"/>
    </source>
</evidence>